<evidence type="ECO:0000259" key="1">
    <source>
        <dbReference type="Pfam" id="PF03781"/>
    </source>
</evidence>
<dbReference type="EMBL" id="UINC01154927">
    <property type="protein sequence ID" value="SVD50475.1"/>
    <property type="molecule type" value="Genomic_DNA"/>
</dbReference>
<dbReference type="InterPro" id="IPR005532">
    <property type="entry name" value="SUMF_dom"/>
</dbReference>
<dbReference type="InterPro" id="IPR016187">
    <property type="entry name" value="CTDL_fold"/>
</dbReference>
<gene>
    <name evidence="2" type="ORF">METZ01_LOCUS403329</name>
</gene>
<organism evidence="2">
    <name type="scientific">marine metagenome</name>
    <dbReference type="NCBI Taxonomy" id="408172"/>
    <lineage>
        <taxon>unclassified sequences</taxon>
        <taxon>metagenomes</taxon>
        <taxon>ecological metagenomes</taxon>
    </lineage>
</organism>
<dbReference type="Pfam" id="PF03781">
    <property type="entry name" value="FGE-sulfatase"/>
    <property type="match status" value="1"/>
</dbReference>
<dbReference type="InterPro" id="IPR051043">
    <property type="entry name" value="Sulfatase_Mod_Factor_Kinase"/>
</dbReference>
<reference evidence="2" key="1">
    <citation type="submission" date="2018-05" db="EMBL/GenBank/DDBJ databases">
        <authorList>
            <person name="Lanie J.A."/>
            <person name="Ng W.-L."/>
            <person name="Kazmierczak K.M."/>
            <person name="Andrzejewski T.M."/>
            <person name="Davidsen T.M."/>
            <person name="Wayne K.J."/>
            <person name="Tettelin H."/>
            <person name="Glass J.I."/>
            <person name="Rusch D."/>
            <person name="Podicherti R."/>
            <person name="Tsui H.-C.T."/>
            <person name="Winkler M.E."/>
        </authorList>
    </citation>
    <scope>NUCLEOTIDE SEQUENCE</scope>
</reference>
<dbReference type="PANTHER" id="PTHR23150">
    <property type="entry name" value="SULFATASE MODIFYING FACTOR 1, 2"/>
    <property type="match status" value="1"/>
</dbReference>
<dbReference type="InterPro" id="IPR042095">
    <property type="entry name" value="SUMF_sf"/>
</dbReference>
<protein>
    <recommendedName>
        <fullName evidence="1">Sulfatase-modifying factor enzyme-like domain-containing protein</fullName>
    </recommendedName>
</protein>
<accession>A0A382VWT1</accession>
<sequence>MKIKIYTRFVCSFISLFFLLISDTAYSESNNRSQVFFQEGDFSIGDLYCLEEQKNSDWCADEIPHQVRLKSFRMDKYEVTNSEYMKCFAEGVCDPNELHETRPNDFDRMRQPVVFVSWKDAQTFCKWRGGDLPTEVQWEHAAQGNNPGGAHFKQLYNVGATADVGSHQPNSNGLFDMMGNVYEWTLDWYGPYPLEKMQSNLMGPAEGKEKVVRGGHGIHRVIF</sequence>
<dbReference type="PANTHER" id="PTHR23150:SF19">
    <property type="entry name" value="FORMYLGLYCINE-GENERATING ENZYME"/>
    <property type="match status" value="1"/>
</dbReference>
<dbReference type="AlphaFoldDB" id="A0A382VWT1"/>
<dbReference type="Gene3D" id="3.90.1580.10">
    <property type="entry name" value="paralog of FGE (formylglycine-generating enzyme)"/>
    <property type="match status" value="1"/>
</dbReference>
<evidence type="ECO:0000313" key="2">
    <source>
        <dbReference type="EMBL" id="SVD50475.1"/>
    </source>
</evidence>
<dbReference type="SUPFAM" id="SSF56436">
    <property type="entry name" value="C-type lectin-like"/>
    <property type="match status" value="1"/>
</dbReference>
<dbReference type="GO" id="GO:0120147">
    <property type="term" value="F:formylglycine-generating oxidase activity"/>
    <property type="evidence" value="ECO:0007669"/>
    <property type="project" value="TreeGrafter"/>
</dbReference>
<feature type="domain" description="Sulfatase-modifying factor enzyme-like" evidence="1">
    <location>
        <begin position="31"/>
        <end position="219"/>
    </location>
</feature>
<proteinExistence type="predicted"/>
<name>A0A382VWT1_9ZZZZ</name>